<accession>A0ACC2EPI6</accession>
<comment type="caution">
    <text evidence="1">The sequence shown here is derived from an EMBL/GenBank/DDBJ whole genome shotgun (WGS) entry which is preliminary data.</text>
</comment>
<keyword evidence="2" id="KW-1185">Reference proteome</keyword>
<gene>
    <name evidence="1" type="ORF">O6H91_01G031300</name>
</gene>
<name>A0ACC2EPI6_DIPCM</name>
<reference evidence="2" key="1">
    <citation type="journal article" date="2024" name="Proc. Natl. Acad. Sci. U.S.A.">
        <title>Extraordinary preservation of gene collinearity over three hundred million years revealed in homosporous lycophytes.</title>
        <authorList>
            <person name="Li C."/>
            <person name="Wickell D."/>
            <person name="Kuo L.Y."/>
            <person name="Chen X."/>
            <person name="Nie B."/>
            <person name="Liao X."/>
            <person name="Peng D."/>
            <person name="Ji J."/>
            <person name="Jenkins J."/>
            <person name="Williams M."/>
            <person name="Shu S."/>
            <person name="Plott C."/>
            <person name="Barry K."/>
            <person name="Rajasekar S."/>
            <person name="Grimwood J."/>
            <person name="Han X."/>
            <person name="Sun S."/>
            <person name="Hou Z."/>
            <person name="He W."/>
            <person name="Dai G."/>
            <person name="Sun C."/>
            <person name="Schmutz J."/>
            <person name="Leebens-Mack J.H."/>
            <person name="Li F.W."/>
            <person name="Wang L."/>
        </authorList>
    </citation>
    <scope>NUCLEOTIDE SEQUENCE [LARGE SCALE GENOMIC DNA]</scope>
    <source>
        <strain evidence="2">cv. PW_Plant_1</strain>
    </source>
</reference>
<sequence>MVTNEGDAVAVQTQRGELSPSTYPEKQVSSSVAEFREHGGSALKEHDYFAARGLQKKQLAREELDLNLSETELRLGPPPAASSKDGDNKEDLQSGSCASPRISKNPLDQAARLATLQDHAKSIYLGRLAAEKPLKTVDRASAMSETFLQQQQQKQGILEREVGDTDFQKEGRNFSEKPQNTSISGAHERSALAEASGSTAQEISASSKFLHPDLTLDKVNFQQSHDFQQGQHSHQTALEMEQARAAFDNFFAGGKLIYPIPVNALTASKRGFVDNLGRGSADGRTSFLPNNNSAGKAAANTLPAAEEAEVTLLPQKLQLPSSGSQGKPGIVSSFTSWKMGLELVGGSFGPFPSPGAQPYAKADPDHVSEPAPNLWASHSKTAPKVFPSARESTDMKPEHENSSRHGATVSPNRAPVGWPPVQSFRKNSLPAPHLKSVAESEDKPASGSLAAAPSAMHNKSHPLFVKVYMDGLAIGRKVDLKIHNSYNKLSATLEEMFRRYLNGKNLNFLCGSEYVITYEDNDGDLMLVGDVPWGTFEEKVKRLRIMKGCEAIGRGRHLEHQTKSRRVTEFQGDILLLLCYEFNALTLIVPCSCICHKFLKHFQKTDYADFCGWCKCVVYGCTITICSW</sequence>
<evidence type="ECO:0000313" key="1">
    <source>
        <dbReference type="EMBL" id="KAJ7568404.1"/>
    </source>
</evidence>
<evidence type="ECO:0000313" key="2">
    <source>
        <dbReference type="Proteomes" id="UP001162992"/>
    </source>
</evidence>
<protein>
    <submittedName>
        <fullName evidence="1">Uncharacterized protein</fullName>
    </submittedName>
</protein>
<dbReference type="Proteomes" id="UP001162992">
    <property type="component" value="Chromosome 1"/>
</dbReference>
<organism evidence="1 2">
    <name type="scientific">Diphasiastrum complanatum</name>
    <name type="common">Issler's clubmoss</name>
    <name type="synonym">Lycopodium complanatum</name>
    <dbReference type="NCBI Taxonomy" id="34168"/>
    <lineage>
        <taxon>Eukaryota</taxon>
        <taxon>Viridiplantae</taxon>
        <taxon>Streptophyta</taxon>
        <taxon>Embryophyta</taxon>
        <taxon>Tracheophyta</taxon>
        <taxon>Lycopodiopsida</taxon>
        <taxon>Lycopodiales</taxon>
        <taxon>Lycopodiaceae</taxon>
        <taxon>Lycopodioideae</taxon>
        <taxon>Diphasiastrum</taxon>
    </lineage>
</organism>
<proteinExistence type="predicted"/>
<dbReference type="EMBL" id="CM055092">
    <property type="protein sequence ID" value="KAJ7568404.1"/>
    <property type="molecule type" value="Genomic_DNA"/>
</dbReference>